<gene>
    <name evidence="1" type="ORF">EZV62_018530</name>
</gene>
<dbReference type="Proteomes" id="UP000323000">
    <property type="component" value="Chromosome 8"/>
</dbReference>
<dbReference type="EMBL" id="VAHF01000008">
    <property type="protein sequence ID" value="TXG57217.1"/>
    <property type="molecule type" value="Genomic_DNA"/>
</dbReference>
<evidence type="ECO:0000313" key="1">
    <source>
        <dbReference type="EMBL" id="TXG57217.1"/>
    </source>
</evidence>
<sequence length="248" mass="28060">MIDQEYDDDQDQRCGERRLTVCSAYRESKPRMSGKSQIYYGIRAGNRDFCFTDCSDECVLIFFEHHEALDAIKAGTYRETESQQLPAMATTSIGYGISEEDKIMYVLSGLGPEYDPFVIHVTSMPNSYSLPEITALLLTHETKIDQHASVEEVNVNMAVNKKSIGGNQTGLEIKAREIITVEEDEAVAEASGITITTTESSVKNDTKWDMLLRDAIIDMISLFRFNSQTCRMQATHLEEWQVVICLLW</sequence>
<organism evidence="1 2">
    <name type="scientific">Acer yangbiense</name>
    <dbReference type="NCBI Taxonomy" id="1000413"/>
    <lineage>
        <taxon>Eukaryota</taxon>
        <taxon>Viridiplantae</taxon>
        <taxon>Streptophyta</taxon>
        <taxon>Embryophyta</taxon>
        <taxon>Tracheophyta</taxon>
        <taxon>Spermatophyta</taxon>
        <taxon>Magnoliopsida</taxon>
        <taxon>eudicotyledons</taxon>
        <taxon>Gunneridae</taxon>
        <taxon>Pentapetalae</taxon>
        <taxon>rosids</taxon>
        <taxon>malvids</taxon>
        <taxon>Sapindales</taxon>
        <taxon>Sapindaceae</taxon>
        <taxon>Hippocastanoideae</taxon>
        <taxon>Acereae</taxon>
        <taxon>Acer</taxon>
    </lineage>
</organism>
<comment type="caution">
    <text evidence="1">The sequence shown here is derived from an EMBL/GenBank/DDBJ whole genome shotgun (WGS) entry which is preliminary data.</text>
</comment>
<protein>
    <submittedName>
        <fullName evidence="1">Uncharacterized protein</fullName>
    </submittedName>
</protein>
<keyword evidence="2" id="KW-1185">Reference proteome</keyword>
<reference evidence="2" key="1">
    <citation type="journal article" date="2019" name="Gigascience">
        <title>De novo genome assembly of the endangered Acer yangbiense, a plant species with extremely small populations endemic to Yunnan Province, China.</title>
        <authorList>
            <person name="Yang J."/>
            <person name="Wariss H.M."/>
            <person name="Tao L."/>
            <person name="Zhang R."/>
            <person name="Yun Q."/>
            <person name="Hollingsworth P."/>
            <person name="Dao Z."/>
            <person name="Luo G."/>
            <person name="Guo H."/>
            <person name="Ma Y."/>
            <person name="Sun W."/>
        </authorList>
    </citation>
    <scope>NUCLEOTIDE SEQUENCE [LARGE SCALE GENOMIC DNA]</scope>
    <source>
        <strain evidence="2">cv. Malutang</strain>
    </source>
</reference>
<dbReference type="AlphaFoldDB" id="A0A5C7HJM8"/>
<dbReference type="OrthoDB" id="10562636at2759"/>
<accession>A0A5C7HJM8</accession>
<name>A0A5C7HJM8_9ROSI</name>
<dbReference type="PANTHER" id="PTHR47481">
    <property type="match status" value="1"/>
</dbReference>
<dbReference type="PANTHER" id="PTHR47481:SF31">
    <property type="entry name" value="OS01G0873500 PROTEIN"/>
    <property type="match status" value="1"/>
</dbReference>
<evidence type="ECO:0000313" key="2">
    <source>
        <dbReference type="Proteomes" id="UP000323000"/>
    </source>
</evidence>
<proteinExistence type="predicted"/>